<comment type="caution">
    <text evidence="5">The sequence shown here is derived from an EMBL/GenBank/DDBJ whole genome shotgun (WGS) entry which is preliminary data.</text>
</comment>
<sequence length="172" mass="19505">MQTIRCLFGKRGIIEPNKLNRRKGVDRMTKPTEEELKQTLTDLQYAVTQENATERPFSGEYDDFYQDGIYVDIVSGEPLFSSLDKYDAGCGWPSFTKPIEKRGVKEKADFSHGMHRVEVRSQEADSHLGHVFTDGPLQEGGLRYCINAAALKFVPVADLEKEGYGEYLSLFK</sequence>
<dbReference type="Gene3D" id="2.170.150.20">
    <property type="entry name" value="Peptide methionine sulfoxide reductase"/>
    <property type="match status" value="1"/>
</dbReference>
<dbReference type="SUPFAM" id="SSF51316">
    <property type="entry name" value="Mss4-like"/>
    <property type="match status" value="1"/>
</dbReference>
<keyword evidence="1 3" id="KW-0560">Oxidoreductase</keyword>
<dbReference type="HOGENOM" id="CLU_031040_8_5_9"/>
<evidence type="ECO:0000256" key="3">
    <source>
        <dbReference type="HAMAP-Rule" id="MF_01400"/>
    </source>
</evidence>
<organism evidence="5 6">
    <name type="scientific">Enterococcus faecalis TX4248</name>
    <dbReference type="NCBI Taxonomy" id="749495"/>
    <lineage>
        <taxon>Bacteria</taxon>
        <taxon>Bacillati</taxon>
        <taxon>Bacillota</taxon>
        <taxon>Bacilli</taxon>
        <taxon>Lactobacillales</taxon>
        <taxon>Enterococcaceae</taxon>
        <taxon>Enterococcus</taxon>
    </lineage>
</organism>
<dbReference type="GO" id="GO:0006979">
    <property type="term" value="P:response to oxidative stress"/>
    <property type="evidence" value="ECO:0007669"/>
    <property type="project" value="InterPro"/>
</dbReference>
<accession>A0A125W2Y7</accession>
<dbReference type="PANTHER" id="PTHR10173">
    <property type="entry name" value="METHIONINE SULFOXIDE REDUCTASE"/>
    <property type="match status" value="1"/>
</dbReference>
<dbReference type="InterPro" id="IPR002579">
    <property type="entry name" value="Met_Sox_Rdtase_MsrB_dom"/>
</dbReference>
<comment type="catalytic activity">
    <reaction evidence="2 3">
        <text>L-methionyl-[protein] + [thioredoxin]-disulfide + H2O = L-methionyl-(R)-S-oxide-[protein] + [thioredoxin]-dithiol</text>
        <dbReference type="Rhea" id="RHEA:24164"/>
        <dbReference type="Rhea" id="RHEA-COMP:10698"/>
        <dbReference type="Rhea" id="RHEA-COMP:10700"/>
        <dbReference type="Rhea" id="RHEA-COMP:12313"/>
        <dbReference type="Rhea" id="RHEA-COMP:12314"/>
        <dbReference type="ChEBI" id="CHEBI:15377"/>
        <dbReference type="ChEBI" id="CHEBI:16044"/>
        <dbReference type="ChEBI" id="CHEBI:29950"/>
        <dbReference type="ChEBI" id="CHEBI:45764"/>
        <dbReference type="ChEBI" id="CHEBI:50058"/>
        <dbReference type="EC" id="1.8.4.12"/>
    </reaction>
</comment>
<evidence type="ECO:0000259" key="4">
    <source>
        <dbReference type="PROSITE" id="PS51790"/>
    </source>
</evidence>
<dbReference type="Pfam" id="PF01641">
    <property type="entry name" value="SelR"/>
    <property type="match status" value="1"/>
</dbReference>
<protein>
    <recommendedName>
        <fullName evidence="3">Peptide methionine sulfoxide reductase MsrB</fullName>
        <ecNumber evidence="3">1.8.4.12</ecNumber>
    </recommendedName>
    <alternativeName>
        <fullName evidence="3">Peptide-methionine (R)-S-oxide reductase</fullName>
    </alternativeName>
</protein>
<dbReference type="Proteomes" id="UP000004846">
    <property type="component" value="Unassembled WGS sequence"/>
</dbReference>
<dbReference type="PROSITE" id="PS51790">
    <property type="entry name" value="MSRB"/>
    <property type="match status" value="1"/>
</dbReference>
<proteinExistence type="inferred from homology"/>
<dbReference type="AlphaFoldDB" id="A0A125W2Y7"/>
<evidence type="ECO:0000313" key="6">
    <source>
        <dbReference type="Proteomes" id="UP000004846"/>
    </source>
</evidence>
<comment type="caution">
    <text evidence="3">Lacks conserved residue(s) required for the propagation of feature annotation.</text>
</comment>
<dbReference type="FunFam" id="2.170.150.20:FF:000003">
    <property type="entry name" value="Peptide methionine sulfoxide reductase MsrB"/>
    <property type="match status" value="1"/>
</dbReference>
<dbReference type="GO" id="GO:0033743">
    <property type="term" value="F:peptide-methionine (R)-S-oxide reductase activity"/>
    <property type="evidence" value="ECO:0007669"/>
    <property type="project" value="UniProtKB-UniRule"/>
</dbReference>
<evidence type="ECO:0000256" key="2">
    <source>
        <dbReference type="ARBA" id="ARBA00048488"/>
    </source>
</evidence>
<comment type="similarity">
    <text evidence="3">Belongs to the MsrB Met sulfoxide reductase family.</text>
</comment>
<dbReference type="InterPro" id="IPR028427">
    <property type="entry name" value="Met_Sox_Rdtase_MsrB"/>
</dbReference>
<name>A0A125W2Y7_ENTFL</name>
<dbReference type="GO" id="GO:0005737">
    <property type="term" value="C:cytoplasm"/>
    <property type="evidence" value="ECO:0007669"/>
    <property type="project" value="TreeGrafter"/>
</dbReference>
<feature type="domain" description="MsrB" evidence="4">
    <location>
        <begin position="33"/>
        <end position="156"/>
    </location>
</feature>
<dbReference type="HAMAP" id="MF_01400">
    <property type="entry name" value="MsrB"/>
    <property type="match status" value="1"/>
</dbReference>
<reference evidence="6" key="1">
    <citation type="submission" date="2010-07" db="EMBL/GenBank/DDBJ databases">
        <authorList>
            <person name="Weinstock G."/>
            <person name="Sodergren E."/>
            <person name="Clifton S."/>
            <person name="Fulton L."/>
            <person name="Fulton B."/>
            <person name="Courtney L."/>
            <person name="Fronick C."/>
            <person name="Harrison M."/>
            <person name="Strong C."/>
            <person name="Farmer C."/>
            <person name="Delahaunty K."/>
            <person name="Markovic C."/>
            <person name="Hall O."/>
            <person name="Minx P."/>
            <person name="Tomlinson C."/>
            <person name="Mitreva M."/>
            <person name="Hou S."/>
            <person name="Chen J."/>
            <person name="Wollam A."/>
            <person name="Pepin K.H."/>
            <person name="Johnson M."/>
            <person name="Bhonagiri V."/>
            <person name="Zhang X."/>
            <person name="Suruliraj S."/>
            <person name="Warren W."/>
            <person name="Chinwalla A."/>
            <person name="Mardis E.R."/>
            <person name="Wilson R.K."/>
        </authorList>
    </citation>
    <scope>NUCLEOTIDE SEQUENCE [LARGE SCALE GENOMIC DNA]</scope>
    <source>
        <strain evidence="6">TX4248</strain>
    </source>
</reference>
<feature type="active site" description="Nucleophile" evidence="3">
    <location>
        <position position="145"/>
    </location>
</feature>
<gene>
    <name evidence="3 5" type="primary">msrB</name>
    <name evidence="5" type="ORF">HMPREF9498_02620</name>
</gene>
<evidence type="ECO:0000256" key="1">
    <source>
        <dbReference type="ARBA" id="ARBA00023002"/>
    </source>
</evidence>
<dbReference type="GO" id="GO:0030091">
    <property type="term" value="P:protein repair"/>
    <property type="evidence" value="ECO:0007669"/>
    <property type="project" value="InterPro"/>
</dbReference>
<evidence type="ECO:0000313" key="5">
    <source>
        <dbReference type="EMBL" id="EFM81735.1"/>
    </source>
</evidence>
<dbReference type="PANTHER" id="PTHR10173:SF59">
    <property type="entry name" value="PEPTIDE METHIONINE SULFOXIDE REDUCTASE MSRA_MSRB"/>
    <property type="match status" value="1"/>
</dbReference>
<dbReference type="EC" id="1.8.4.12" evidence="3"/>
<dbReference type="NCBIfam" id="TIGR00357">
    <property type="entry name" value="peptide-methionine (R)-S-oxide reductase MsrB"/>
    <property type="match status" value="1"/>
</dbReference>
<dbReference type="InterPro" id="IPR011057">
    <property type="entry name" value="Mss4-like_sf"/>
</dbReference>
<dbReference type="EMBL" id="AEBR01000095">
    <property type="protein sequence ID" value="EFM81735.1"/>
    <property type="molecule type" value="Genomic_DNA"/>
</dbReference>